<evidence type="ECO:0000313" key="3">
    <source>
        <dbReference type="EMBL" id="GFG95832.1"/>
    </source>
</evidence>
<evidence type="ECO:0000313" key="4">
    <source>
        <dbReference type="Proteomes" id="UP000465301"/>
    </source>
</evidence>
<accession>A0A7I9Z4P5</accession>
<dbReference type="Pfam" id="PF02604">
    <property type="entry name" value="PhdYeFM_antitox"/>
    <property type="match status" value="1"/>
</dbReference>
<gene>
    <name evidence="3" type="ORF">MTIM_17110</name>
</gene>
<keyword evidence="4" id="KW-1185">Reference proteome</keyword>
<sequence length="129" mass="13582">MADVQTKERSAMSTVSYRNRDGKLVDVPSVTASRLKNEFGTVFDEAAVSGAVVITKHNTPRAVLLSYAEFEALAATAAPALDDLSERFDELLATMQTPKTKAGVAAAFDAAPEELGAAAVKAARTAPLR</sequence>
<dbReference type="AlphaFoldDB" id="A0A7I9Z4P5"/>
<dbReference type="Proteomes" id="UP000465301">
    <property type="component" value="Unassembled WGS sequence"/>
</dbReference>
<evidence type="ECO:0000256" key="1">
    <source>
        <dbReference type="ARBA" id="ARBA00009981"/>
    </source>
</evidence>
<organism evidence="3 4">
    <name type="scientific">Mycobacterium timonense</name>
    <dbReference type="NCBI Taxonomy" id="701043"/>
    <lineage>
        <taxon>Bacteria</taxon>
        <taxon>Bacillati</taxon>
        <taxon>Actinomycetota</taxon>
        <taxon>Actinomycetes</taxon>
        <taxon>Mycobacteriales</taxon>
        <taxon>Mycobacteriaceae</taxon>
        <taxon>Mycobacterium</taxon>
        <taxon>Mycobacterium avium complex (MAC)</taxon>
    </lineage>
</organism>
<comment type="similarity">
    <text evidence="1 2">Belongs to the phD/YefM antitoxin family.</text>
</comment>
<evidence type="ECO:0000256" key="2">
    <source>
        <dbReference type="RuleBase" id="RU362080"/>
    </source>
</evidence>
<reference evidence="3 4" key="1">
    <citation type="journal article" date="2019" name="Emerg. Microbes Infect.">
        <title>Comprehensive subspecies identification of 175 nontuberculous mycobacteria species based on 7547 genomic profiles.</title>
        <authorList>
            <person name="Matsumoto Y."/>
            <person name="Kinjo T."/>
            <person name="Motooka D."/>
            <person name="Nabeya D."/>
            <person name="Jung N."/>
            <person name="Uechi K."/>
            <person name="Horii T."/>
            <person name="Iida T."/>
            <person name="Fujita J."/>
            <person name="Nakamura S."/>
        </authorList>
    </citation>
    <scope>NUCLEOTIDE SEQUENCE [LARGE SCALE GENOMIC DNA]</scope>
    <source>
        <strain evidence="3 4">JCM 30726</strain>
    </source>
</reference>
<dbReference type="InterPro" id="IPR036165">
    <property type="entry name" value="YefM-like_sf"/>
</dbReference>
<proteinExistence type="inferred from homology"/>
<name>A0A7I9Z4P5_9MYCO</name>
<dbReference type="EMBL" id="BLLA01000001">
    <property type="protein sequence ID" value="GFG95832.1"/>
    <property type="molecule type" value="Genomic_DNA"/>
</dbReference>
<dbReference type="Gene3D" id="3.40.1620.10">
    <property type="entry name" value="YefM-like domain"/>
    <property type="match status" value="1"/>
</dbReference>
<dbReference type="NCBIfam" id="TIGR01552">
    <property type="entry name" value="phd_fam"/>
    <property type="match status" value="1"/>
</dbReference>
<protein>
    <recommendedName>
        <fullName evidence="2">Antitoxin</fullName>
    </recommendedName>
</protein>
<dbReference type="InterPro" id="IPR006442">
    <property type="entry name" value="Antitoxin_Phd/YefM"/>
</dbReference>
<comment type="function">
    <text evidence="2">Antitoxin component of a type II toxin-antitoxin (TA) system.</text>
</comment>
<dbReference type="SUPFAM" id="SSF143120">
    <property type="entry name" value="YefM-like"/>
    <property type="match status" value="1"/>
</dbReference>
<comment type="caution">
    <text evidence="3">The sequence shown here is derived from an EMBL/GenBank/DDBJ whole genome shotgun (WGS) entry which is preliminary data.</text>
</comment>